<sequence length="331" mass="36765">MILALTELIGNLARKGYLKGGKLVRVSNKRVLTSWCKVIPDPTNDDQLKQIVQTLKQDYERTSNLMANHTQLIGALNKITNKNVGNRNKNAIQPNGAGPSGQSQSCSRNKATSPVHAANITRTHLLELKCHFPWARVLREGPPKAYFRTLEVPLERLIGERQEVKFILKTAIFGVYNCYSLFLEDSEGVLEKGVFARAYQQGAKSTLPPPSKRQKSTTDDKGLKNQVTAVASAIQPRITKVVCLDCEMVGIGENGIDNMLARVSLVNQLGECIYDKYVEPREQIVDYRTHVSGITPQLLEQGIPFETVQKEVADIINGKILVGHAIHNDLK</sequence>
<gene>
    <name evidence="5" type="ORF">OVA965_LOCUS20458</name>
    <name evidence="6" type="ORF">TMI583_LOCUS20835</name>
</gene>
<protein>
    <recommendedName>
        <fullName evidence="4">Exonuclease domain-containing protein</fullName>
    </recommendedName>
</protein>
<proteinExistence type="predicted"/>
<feature type="region of interest" description="Disordered" evidence="3">
    <location>
        <begin position="84"/>
        <end position="113"/>
    </location>
</feature>
<dbReference type="InterPro" id="IPR047021">
    <property type="entry name" value="REXO1/3/4-like"/>
</dbReference>
<accession>A0A8S2LK87</accession>
<dbReference type="Gene3D" id="3.30.420.10">
    <property type="entry name" value="Ribonuclease H-like superfamily/Ribonuclease H"/>
    <property type="match status" value="1"/>
</dbReference>
<evidence type="ECO:0000256" key="2">
    <source>
        <dbReference type="ARBA" id="ARBA00022801"/>
    </source>
</evidence>
<dbReference type="GO" id="GO:0003676">
    <property type="term" value="F:nucleic acid binding"/>
    <property type="evidence" value="ECO:0007669"/>
    <property type="project" value="InterPro"/>
</dbReference>
<dbReference type="PANTHER" id="PTHR12801">
    <property type="entry name" value="RNA EXONUCLEASE REXO1 / RECO3 FAMILY MEMBER-RELATED"/>
    <property type="match status" value="1"/>
</dbReference>
<dbReference type="InterPro" id="IPR012337">
    <property type="entry name" value="RNaseH-like_sf"/>
</dbReference>
<dbReference type="EMBL" id="CAJNOK010010873">
    <property type="protein sequence ID" value="CAF1126959.1"/>
    <property type="molecule type" value="Genomic_DNA"/>
</dbReference>
<keyword evidence="1" id="KW-0540">Nuclease</keyword>
<dbReference type="Pfam" id="PF00929">
    <property type="entry name" value="RNase_T"/>
    <property type="match status" value="1"/>
</dbReference>
<dbReference type="PANTHER" id="PTHR12801:SF158">
    <property type="entry name" value="RNA EXONUCLEASE 4"/>
    <property type="match status" value="1"/>
</dbReference>
<comment type="caution">
    <text evidence="6">The sequence shown here is derived from an EMBL/GenBank/DDBJ whole genome shotgun (WGS) entry which is preliminary data.</text>
</comment>
<dbReference type="InterPro" id="IPR013520">
    <property type="entry name" value="Ribonucl_H"/>
</dbReference>
<feature type="non-terminal residue" evidence="6">
    <location>
        <position position="1"/>
    </location>
</feature>
<reference evidence="6" key="1">
    <citation type="submission" date="2021-02" db="EMBL/GenBank/DDBJ databases">
        <authorList>
            <person name="Nowell W R."/>
        </authorList>
    </citation>
    <scope>NUCLEOTIDE SEQUENCE</scope>
</reference>
<name>A0A8S2LK87_9BILA</name>
<organism evidence="6 7">
    <name type="scientific">Didymodactylos carnosus</name>
    <dbReference type="NCBI Taxonomy" id="1234261"/>
    <lineage>
        <taxon>Eukaryota</taxon>
        <taxon>Metazoa</taxon>
        <taxon>Spiralia</taxon>
        <taxon>Gnathifera</taxon>
        <taxon>Rotifera</taxon>
        <taxon>Eurotatoria</taxon>
        <taxon>Bdelloidea</taxon>
        <taxon>Philodinida</taxon>
        <taxon>Philodinidae</taxon>
        <taxon>Didymodactylos</taxon>
    </lineage>
</organism>
<evidence type="ECO:0000256" key="3">
    <source>
        <dbReference type="SAM" id="MobiDB-lite"/>
    </source>
</evidence>
<dbReference type="AlphaFoldDB" id="A0A8S2LK87"/>
<evidence type="ECO:0000256" key="1">
    <source>
        <dbReference type="ARBA" id="ARBA00022722"/>
    </source>
</evidence>
<feature type="domain" description="Exonuclease" evidence="4">
    <location>
        <begin position="242"/>
        <end position="327"/>
    </location>
</feature>
<dbReference type="GO" id="GO:0005634">
    <property type="term" value="C:nucleus"/>
    <property type="evidence" value="ECO:0007669"/>
    <property type="project" value="TreeGrafter"/>
</dbReference>
<dbReference type="InterPro" id="IPR036397">
    <property type="entry name" value="RNaseH_sf"/>
</dbReference>
<feature type="region of interest" description="Disordered" evidence="3">
    <location>
        <begin position="203"/>
        <end position="222"/>
    </location>
</feature>
<evidence type="ECO:0000313" key="5">
    <source>
        <dbReference type="EMBL" id="CAF1126959.1"/>
    </source>
</evidence>
<keyword evidence="2" id="KW-0378">Hydrolase</keyword>
<feature type="compositionally biased region" description="Polar residues" evidence="3">
    <location>
        <begin position="84"/>
        <end position="93"/>
    </location>
</feature>
<evidence type="ECO:0000313" key="6">
    <source>
        <dbReference type="EMBL" id="CAF3905654.1"/>
    </source>
</evidence>
<dbReference type="GO" id="GO:0004527">
    <property type="term" value="F:exonuclease activity"/>
    <property type="evidence" value="ECO:0007669"/>
    <property type="project" value="InterPro"/>
</dbReference>
<dbReference type="Proteomes" id="UP000682733">
    <property type="component" value="Unassembled WGS sequence"/>
</dbReference>
<feature type="compositionally biased region" description="Polar residues" evidence="3">
    <location>
        <begin position="100"/>
        <end position="112"/>
    </location>
</feature>
<dbReference type="Proteomes" id="UP000677228">
    <property type="component" value="Unassembled WGS sequence"/>
</dbReference>
<dbReference type="SUPFAM" id="SSF53098">
    <property type="entry name" value="Ribonuclease H-like"/>
    <property type="match status" value="1"/>
</dbReference>
<evidence type="ECO:0000313" key="7">
    <source>
        <dbReference type="Proteomes" id="UP000682733"/>
    </source>
</evidence>
<evidence type="ECO:0000259" key="4">
    <source>
        <dbReference type="Pfam" id="PF00929"/>
    </source>
</evidence>
<dbReference type="EMBL" id="CAJOBA010019856">
    <property type="protein sequence ID" value="CAF3905654.1"/>
    <property type="molecule type" value="Genomic_DNA"/>
</dbReference>